<proteinExistence type="predicted"/>
<dbReference type="Proteomes" id="UP001236500">
    <property type="component" value="Chromosome"/>
</dbReference>
<organism evidence="2 3">
    <name type="scientific">Microbulbifer bruguierae</name>
    <dbReference type="NCBI Taxonomy" id="3029061"/>
    <lineage>
        <taxon>Bacteria</taxon>
        <taxon>Pseudomonadati</taxon>
        <taxon>Pseudomonadota</taxon>
        <taxon>Gammaproteobacteria</taxon>
        <taxon>Cellvibrionales</taxon>
        <taxon>Microbulbiferaceae</taxon>
        <taxon>Microbulbifer</taxon>
    </lineage>
</organism>
<name>A0ABY8NDA9_9GAMM</name>
<dbReference type="EMBL" id="CP118605">
    <property type="protein sequence ID" value="WGL16389.1"/>
    <property type="molecule type" value="Genomic_DNA"/>
</dbReference>
<accession>A0ABY8NDA9</accession>
<sequence>MSDSEISLIVNAVPATRLPYVKALAESLGIASNQNGPFFEEPPSCFIGCNTSKDGATTLLIYENAESALAAAMDLGVRPEDALEAWEQGIGLLLELYKKSSRNSVLLDLSIVKSDQEDVKVLLETRFQRSIALPSVALLKGVESTELNNLLAAHKVACTDRLIPVLRELELRTSLKGRRGRSMDSLDVDAIYDSLSSIGAGGLAKKEIMELEGNLYLRDQEIELLNKQLHHTQEELEFYYQQLNVYGSDSGRPLLLRLSEQAAQIEQLTSSLQAAHSELDNLRKGGQLPGSLEVTVDTSNQLKLMEAEVNLLTQQLHHTQEELEHYYHQLMEYENSDVQTMSDLIKEKNAKLLGLSRRKKLVEADLQGANAELSNANNELSKANAELSMAKEKLAELESEDKADVLQEKIEEKNLKLQKLSNAKKALLAENVSLIEELEAAREKLNSLQDEIEQMRSSGAWRVISPLKQISSSQRREKHAIKKVIRVIKESMLFDDDWYLNEYPDVAEDGLDPVEHYVRHGADEDRDPNSVFSTSWYKKLHPEVVEAGVNPLFHYISIKRDTKRMTSLRKAN</sequence>
<feature type="coiled-coil region" evidence="1">
    <location>
        <begin position="222"/>
        <end position="458"/>
    </location>
</feature>
<keyword evidence="3" id="KW-1185">Reference proteome</keyword>
<evidence type="ECO:0000256" key="1">
    <source>
        <dbReference type="SAM" id="Coils"/>
    </source>
</evidence>
<keyword evidence="1" id="KW-0175">Coiled coil</keyword>
<reference evidence="2 3" key="1">
    <citation type="submission" date="2023-02" db="EMBL/GenBank/DDBJ databases">
        <title>Description and genomic characterization of Microbulbifer bruguierae sp. nov., isolated from the sediment of mangrove plant Bruguiera sexangula.</title>
        <authorList>
            <person name="Long M."/>
        </authorList>
    </citation>
    <scope>NUCLEOTIDE SEQUENCE [LARGE SCALE GENOMIC DNA]</scope>
    <source>
        <strain evidence="2 3">H12</strain>
    </source>
</reference>
<evidence type="ECO:0008006" key="4">
    <source>
        <dbReference type="Google" id="ProtNLM"/>
    </source>
</evidence>
<protein>
    <recommendedName>
        <fullName evidence="4">Chromosome partition protein Smc</fullName>
    </recommendedName>
</protein>
<evidence type="ECO:0000313" key="3">
    <source>
        <dbReference type="Proteomes" id="UP001236500"/>
    </source>
</evidence>
<gene>
    <name evidence="2" type="ORF">PVT68_16690</name>
</gene>
<dbReference type="RefSeq" id="WP_280320073.1">
    <property type="nucleotide sequence ID" value="NZ_CP118605.1"/>
</dbReference>
<evidence type="ECO:0000313" key="2">
    <source>
        <dbReference type="EMBL" id="WGL16389.1"/>
    </source>
</evidence>